<dbReference type="EMBL" id="GBRH01191818">
    <property type="protein sequence ID" value="JAE06078.1"/>
    <property type="molecule type" value="Transcribed_RNA"/>
</dbReference>
<feature type="compositionally biased region" description="Basic and acidic residues" evidence="1">
    <location>
        <begin position="31"/>
        <end position="48"/>
    </location>
</feature>
<evidence type="ECO:0000256" key="1">
    <source>
        <dbReference type="SAM" id="MobiDB-lite"/>
    </source>
</evidence>
<feature type="region of interest" description="Disordered" evidence="1">
    <location>
        <begin position="21"/>
        <end position="48"/>
    </location>
</feature>
<accession>A0A0A9FCV7</accession>
<proteinExistence type="predicted"/>
<reference evidence="2" key="2">
    <citation type="journal article" date="2015" name="Data Brief">
        <title>Shoot transcriptome of the giant reed, Arundo donax.</title>
        <authorList>
            <person name="Barrero R.A."/>
            <person name="Guerrero F.D."/>
            <person name="Moolhuijzen P."/>
            <person name="Goolsby J.A."/>
            <person name="Tidwell J."/>
            <person name="Bellgard S.E."/>
            <person name="Bellgard M.I."/>
        </authorList>
    </citation>
    <scope>NUCLEOTIDE SEQUENCE</scope>
    <source>
        <tissue evidence="2">Shoot tissue taken approximately 20 cm above the soil surface</tissue>
    </source>
</reference>
<name>A0A0A9FCV7_ARUDO</name>
<sequence>MQKDEASRLCCNQMADGLIIPSRGLGSPKKPWPEHMQPNDELYHCERS</sequence>
<evidence type="ECO:0000313" key="2">
    <source>
        <dbReference type="EMBL" id="JAE06078.1"/>
    </source>
</evidence>
<reference evidence="2" key="1">
    <citation type="submission" date="2014-09" db="EMBL/GenBank/DDBJ databases">
        <authorList>
            <person name="Magalhaes I.L.F."/>
            <person name="Oliveira U."/>
            <person name="Santos F.R."/>
            <person name="Vidigal T.H.D.A."/>
            <person name="Brescovit A.D."/>
            <person name="Santos A.J."/>
        </authorList>
    </citation>
    <scope>NUCLEOTIDE SEQUENCE</scope>
    <source>
        <tissue evidence="2">Shoot tissue taken approximately 20 cm above the soil surface</tissue>
    </source>
</reference>
<protein>
    <submittedName>
        <fullName evidence="2">Uncharacterized protein</fullName>
    </submittedName>
</protein>
<dbReference type="AlphaFoldDB" id="A0A0A9FCV7"/>
<organism evidence="2">
    <name type="scientific">Arundo donax</name>
    <name type="common">Giant reed</name>
    <name type="synonym">Donax arundinaceus</name>
    <dbReference type="NCBI Taxonomy" id="35708"/>
    <lineage>
        <taxon>Eukaryota</taxon>
        <taxon>Viridiplantae</taxon>
        <taxon>Streptophyta</taxon>
        <taxon>Embryophyta</taxon>
        <taxon>Tracheophyta</taxon>
        <taxon>Spermatophyta</taxon>
        <taxon>Magnoliopsida</taxon>
        <taxon>Liliopsida</taxon>
        <taxon>Poales</taxon>
        <taxon>Poaceae</taxon>
        <taxon>PACMAD clade</taxon>
        <taxon>Arundinoideae</taxon>
        <taxon>Arundineae</taxon>
        <taxon>Arundo</taxon>
    </lineage>
</organism>